<keyword evidence="9" id="KW-0862">Zinc</keyword>
<evidence type="ECO:0000256" key="4">
    <source>
        <dbReference type="ARBA" id="ARBA00022679"/>
    </source>
</evidence>
<dbReference type="PROSITE" id="PS50089">
    <property type="entry name" value="ZF_RING_2"/>
    <property type="match status" value="1"/>
</dbReference>
<dbReference type="Pfam" id="PF13639">
    <property type="entry name" value="zf-RING_2"/>
    <property type="match status" value="1"/>
</dbReference>
<dbReference type="SMART" id="SM00184">
    <property type="entry name" value="RING"/>
    <property type="match status" value="1"/>
</dbReference>
<accession>A0A5N7BGP3</accession>
<dbReference type="InterPro" id="IPR001841">
    <property type="entry name" value="Znf_RING"/>
</dbReference>
<evidence type="ECO:0000256" key="12">
    <source>
        <dbReference type="PROSITE-ProRule" id="PRU00175"/>
    </source>
</evidence>
<dbReference type="Gene3D" id="3.30.40.10">
    <property type="entry name" value="Zinc/RING finger domain, C3HC4 (zinc finger)"/>
    <property type="match status" value="1"/>
</dbReference>
<keyword evidence="11" id="KW-0472">Membrane</keyword>
<evidence type="ECO:0000256" key="13">
    <source>
        <dbReference type="SAM" id="MobiDB-lite"/>
    </source>
</evidence>
<keyword evidence="10" id="KW-1133">Transmembrane helix</keyword>
<dbReference type="PANTHER" id="PTHR45977:SF4">
    <property type="entry name" value="RING-TYPE DOMAIN-CONTAINING PROTEIN"/>
    <property type="match status" value="1"/>
</dbReference>
<protein>
    <recommendedName>
        <fullName evidence="3">RING-type E3 ubiquitin transferase</fullName>
        <ecNumber evidence="3">2.3.2.27</ecNumber>
    </recommendedName>
</protein>
<sequence>MPPLGYLAPVCAGLLVISVWNSRLLDLESIPFRRGASVLSSNDVDNQFPQMKYRDWWACRRKESIAKETIASLGSASEDSRNGLDEKEIESAAPEGLIHRTDSAAPDMRTSKAQEHLCDSEHACEDDTDDEASNTSESGGLCAICMDSFEGDTDIRPLTCGHIFHPSCVDPWLTRRRASCPLCNKSFGDPDGPSEREETDAQPPLVLAVPRAALIRSDIFSREV</sequence>
<dbReference type="GO" id="GO:0061630">
    <property type="term" value="F:ubiquitin protein ligase activity"/>
    <property type="evidence" value="ECO:0007669"/>
    <property type="project" value="UniProtKB-EC"/>
</dbReference>
<dbReference type="EMBL" id="ML736175">
    <property type="protein sequence ID" value="KAE8380953.1"/>
    <property type="molecule type" value="Genomic_DNA"/>
</dbReference>
<evidence type="ECO:0000256" key="7">
    <source>
        <dbReference type="ARBA" id="ARBA00022771"/>
    </source>
</evidence>
<dbReference type="SUPFAM" id="SSF57850">
    <property type="entry name" value="RING/U-box"/>
    <property type="match status" value="1"/>
</dbReference>
<evidence type="ECO:0000256" key="1">
    <source>
        <dbReference type="ARBA" id="ARBA00000900"/>
    </source>
</evidence>
<dbReference type="InterPro" id="IPR013083">
    <property type="entry name" value="Znf_RING/FYVE/PHD"/>
</dbReference>
<keyword evidence="4" id="KW-0808">Transferase</keyword>
<comment type="subcellular location">
    <subcellularLocation>
        <location evidence="2">Membrane</location>
        <topology evidence="2">Multi-pass membrane protein</topology>
    </subcellularLocation>
</comment>
<evidence type="ECO:0000256" key="6">
    <source>
        <dbReference type="ARBA" id="ARBA00022723"/>
    </source>
</evidence>
<dbReference type="GO" id="GO:0016020">
    <property type="term" value="C:membrane"/>
    <property type="evidence" value="ECO:0007669"/>
    <property type="project" value="UniProtKB-SubCell"/>
</dbReference>
<keyword evidence="16" id="KW-1185">Reference proteome</keyword>
<evidence type="ECO:0000259" key="14">
    <source>
        <dbReference type="PROSITE" id="PS50089"/>
    </source>
</evidence>
<dbReference type="AlphaFoldDB" id="A0A5N7BGP3"/>
<dbReference type="CDD" id="cd16454">
    <property type="entry name" value="RING-H2_PA-TM-RING"/>
    <property type="match status" value="1"/>
</dbReference>
<dbReference type="EC" id="2.3.2.27" evidence="3"/>
<proteinExistence type="predicted"/>
<keyword evidence="7 12" id="KW-0863">Zinc-finger</keyword>
<comment type="catalytic activity">
    <reaction evidence="1">
        <text>S-ubiquitinyl-[E2 ubiquitin-conjugating enzyme]-L-cysteine + [acceptor protein]-L-lysine = [E2 ubiquitin-conjugating enzyme]-L-cysteine + N(6)-ubiquitinyl-[acceptor protein]-L-lysine.</text>
        <dbReference type="EC" id="2.3.2.27"/>
    </reaction>
</comment>
<evidence type="ECO:0000313" key="16">
    <source>
        <dbReference type="Proteomes" id="UP000326198"/>
    </source>
</evidence>
<evidence type="ECO:0000256" key="3">
    <source>
        <dbReference type="ARBA" id="ARBA00012483"/>
    </source>
</evidence>
<organism evidence="15 16">
    <name type="scientific">Aspergillus bertholletiae</name>
    <dbReference type="NCBI Taxonomy" id="1226010"/>
    <lineage>
        <taxon>Eukaryota</taxon>
        <taxon>Fungi</taxon>
        <taxon>Dikarya</taxon>
        <taxon>Ascomycota</taxon>
        <taxon>Pezizomycotina</taxon>
        <taxon>Eurotiomycetes</taxon>
        <taxon>Eurotiomycetidae</taxon>
        <taxon>Eurotiales</taxon>
        <taxon>Aspergillaceae</taxon>
        <taxon>Aspergillus</taxon>
        <taxon>Aspergillus subgen. Circumdati</taxon>
    </lineage>
</organism>
<evidence type="ECO:0000256" key="9">
    <source>
        <dbReference type="ARBA" id="ARBA00022833"/>
    </source>
</evidence>
<evidence type="ECO:0000256" key="5">
    <source>
        <dbReference type="ARBA" id="ARBA00022692"/>
    </source>
</evidence>
<dbReference type="OrthoDB" id="8062037at2759"/>
<dbReference type="PANTHER" id="PTHR45977">
    <property type="entry name" value="TARGET OF ERK KINASE MPK-1"/>
    <property type="match status" value="1"/>
</dbReference>
<dbReference type="Proteomes" id="UP000326198">
    <property type="component" value="Unassembled WGS sequence"/>
</dbReference>
<evidence type="ECO:0000313" key="15">
    <source>
        <dbReference type="EMBL" id="KAE8380953.1"/>
    </source>
</evidence>
<dbReference type="GO" id="GO:0016567">
    <property type="term" value="P:protein ubiquitination"/>
    <property type="evidence" value="ECO:0007669"/>
    <property type="project" value="TreeGrafter"/>
</dbReference>
<reference evidence="15 16" key="1">
    <citation type="submission" date="2019-04" db="EMBL/GenBank/DDBJ databases">
        <title>Friends and foes A comparative genomics studyof 23 Aspergillus species from section Flavi.</title>
        <authorList>
            <consortium name="DOE Joint Genome Institute"/>
            <person name="Kjaerbolling I."/>
            <person name="Vesth T."/>
            <person name="Frisvad J.C."/>
            <person name="Nybo J.L."/>
            <person name="Theobald S."/>
            <person name="Kildgaard S."/>
            <person name="Isbrandt T."/>
            <person name="Kuo A."/>
            <person name="Sato A."/>
            <person name="Lyhne E.K."/>
            <person name="Kogle M.E."/>
            <person name="Wiebenga A."/>
            <person name="Kun R.S."/>
            <person name="Lubbers R.J."/>
            <person name="Makela M.R."/>
            <person name="Barry K."/>
            <person name="Chovatia M."/>
            <person name="Clum A."/>
            <person name="Daum C."/>
            <person name="Haridas S."/>
            <person name="He G."/>
            <person name="LaButti K."/>
            <person name="Lipzen A."/>
            <person name="Mondo S."/>
            <person name="Riley R."/>
            <person name="Salamov A."/>
            <person name="Simmons B.A."/>
            <person name="Magnuson J.K."/>
            <person name="Henrissat B."/>
            <person name="Mortensen U.H."/>
            <person name="Larsen T.O."/>
            <person name="Devries R.P."/>
            <person name="Grigoriev I.V."/>
            <person name="Machida M."/>
            <person name="Baker S.E."/>
            <person name="Andersen M.R."/>
        </authorList>
    </citation>
    <scope>NUCLEOTIDE SEQUENCE [LARGE SCALE GENOMIC DNA]</scope>
    <source>
        <strain evidence="15 16">IBT 29228</strain>
    </source>
</reference>
<dbReference type="GO" id="GO:0006511">
    <property type="term" value="P:ubiquitin-dependent protein catabolic process"/>
    <property type="evidence" value="ECO:0007669"/>
    <property type="project" value="TreeGrafter"/>
</dbReference>
<evidence type="ECO:0000256" key="8">
    <source>
        <dbReference type="ARBA" id="ARBA00022786"/>
    </source>
</evidence>
<name>A0A5N7BGP3_9EURO</name>
<dbReference type="GO" id="GO:0008270">
    <property type="term" value="F:zinc ion binding"/>
    <property type="evidence" value="ECO:0007669"/>
    <property type="project" value="UniProtKB-KW"/>
</dbReference>
<evidence type="ECO:0000256" key="2">
    <source>
        <dbReference type="ARBA" id="ARBA00004141"/>
    </source>
</evidence>
<keyword evidence="5" id="KW-0812">Transmembrane</keyword>
<feature type="domain" description="RING-type" evidence="14">
    <location>
        <begin position="142"/>
        <end position="184"/>
    </location>
</feature>
<gene>
    <name evidence="15" type="ORF">BDV26DRAFT_110277</name>
</gene>
<feature type="compositionally biased region" description="Basic and acidic residues" evidence="13">
    <location>
        <begin position="78"/>
        <end position="90"/>
    </location>
</feature>
<keyword evidence="6" id="KW-0479">Metal-binding</keyword>
<evidence type="ECO:0000256" key="10">
    <source>
        <dbReference type="ARBA" id="ARBA00022989"/>
    </source>
</evidence>
<keyword evidence="8" id="KW-0833">Ubl conjugation pathway</keyword>
<feature type="region of interest" description="Disordered" evidence="13">
    <location>
        <begin position="76"/>
        <end position="114"/>
    </location>
</feature>
<evidence type="ECO:0000256" key="11">
    <source>
        <dbReference type="ARBA" id="ARBA00023136"/>
    </source>
</evidence>